<dbReference type="AlphaFoldDB" id="A0A2P2PX19"/>
<sequence>MILTLLLKERDKFSLLILSPLELRNSDAKGKLTTSIY</sequence>
<accession>A0A2P2PX19</accession>
<dbReference type="EMBL" id="GGEC01078793">
    <property type="protein sequence ID" value="MBX59277.1"/>
    <property type="molecule type" value="Transcribed_RNA"/>
</dbReference>
<evidence type="ECO:0000313" key="1">
    <source>
        <dbReference type="EMBL" id="MBX59277.1"/>
    </source>
</evidence>
<reference evidence="1" key="1">
    <citation type="submission" date="2018-02" db="EMBL/GenBank/DDBJ databases">
        <title>Rhizophora mucronata_Transcriptome.</title>
        <authorList>
            <person name="Meera S.P."/>
            <person name="Sreeshan A."/>
            <person name="Augustine A."/>
        </authorList>
    </citation>
    <scope>NUCLEOTIDE SEQUENCE</scope>
    <source>
        <tissue evidence="1">Leaf</tissue>
    </source>
</reference>
<protein>
    <submittedName>
        <fullName evidence="1">Uncharacterized protein</fullName>
    </submittedName>
</protein>
<proteinExistence type="predicted"/>
<name>A0A2P2PX19_RHIMU</name>
<organism evidence="1">
    <name type="scientific">Rhizophora mucronata</name>
    <name type="common">Asiatic mangrove</name>
    <dbReference type="NCBI Taxonomy" id="61149"/>
    <lineage>
        <taxon>Eukaryota</taxon>
        <taxon>Viridiplantae</taxon>
        <taxon>Streptophyta</taxon>
        <taxon>Embryophyta</taxon>
        <taxon>Tracheophyta</taxon>
        <taxon>Spermatophyta</taxon>
        <taxon>Magnoliopsida</taxon>
        <taxon>eudicotyledons</taxon>
        <taxon>Gunneridae</taxon>
        <taxon>Pentapetalae</taxon>
        <taxon>rosids</taxon>
        <taxon>fabids</taxon>
        <taxon>Malpighiales</taxon>
        <taxon>Rhizophoraceae</taxon>
        <taxon>Rhizophora</taxon>
    </lineage>
</organism>